<reference evidence="3" key="1">
    <citation type="submission" date="2025-08" db="UniProtKB">
        <authorList>
            <consortium name="RefSeq"/>
        </authorList>
    </citation>
    <scope>IDENTIFICATION</scope>
    <source>
        <tissue evidence="3">Tentacle</tissue>
    </source>
</reference>
<name>A0A6P8ICV0_ACTTE</name>
<dbReference type="Proteomes" id="UP000515163">
    <property type="component" value="Unplaced"/>
</dbReference>
<dbReference type="SUPFAM" id="SSF52402">
    <property type="entry name" value="Adenine nucleotide alpha hydrolases-like"/>
    <property type="match status" value="1"/>
</dbReference>
<dbReference type="GeneID" id="116298592"/>
<evidence type="ECO:0000313" key="3">
    <source>
        <dbReference type="RefSeq" id="XP_031562970.1"/>
    </source>
</evidence>
<dbReference type="KEGG" id="aten:116298592"/>
<dbReference type="AlphaFoldDB" id="A0A6P8ICV0"/>
<proteinExistence type="predicted"/>
<dbReference type="OrthoDB" id="843225at2759"/>
<dbReference type="InterPro" id="IPR006015">
    <property type="entry name" value="Universal_stress_UspA"/>
</dbReference>
<keyword evidence="2" id="KW-1185">Reference proteome</keyword>
<sequence length="158" mass="18133">MAEQTASTRTVVIAVTISEHSQRAFEWYIENIHKSDDHVILFYCQAPLEQPADPYSTHTLDWQKKVRKHDDEQKEFIKFYTNKCKEFSQSAKIKIENHHRSGEHICAFAEKQNAAYIVIGKRGLSSIRRTLIGGVSDHVLSHSNIPVVLVPHAHAHHQ</sequence>
<dbReference type="PRINTS" id="PR01438">
    <property type="entry name" value="UNVRSLSTRESS"/>
</dbReference>
<dbReference type="RefSeq" id="XP_031562970.1">
    <property type="nucleotide sequence ID" value="XM_031707110.1"/>
</dbReference>
<dbReference type="CDD" id="cd23659">
    <property type="entry name" value="USP_At3g01520-like"/>
    <property type="match status" value="1"/>
</dbReference>
<evidence type="ECO:0000259" key="1">
    <source>
        <dbReference type="Pfam" id="PF00582"/>
    </source>
</evidence>
<organism evidence="2 3">
    <name type="scientific">Actinia tenebrosa</name>
    <name type="common">Australian red waratah sea anemone</name>
    <dbReference type="NCBI Taxonomy" id="6105"/>
    <lineage>
        <taxon>Eukaryota</taxon>
        <taxon>Metazoa</taxon>
        <taxon>Cnidaria</taxon>
        <taxon>Anthozoa</taxon>
        <taxon>Hexacorallia</taxon>
        <taxon>Actiniaria</taxon>
        <taxon>Actiniidae</taxon>
        <taxon>Actinia</taxon>
    </lineage>
</organism>
<dbReference type="Gene3D" id="3.40.50.620">
    <property type="entry name" value="HUPs"/>
    <property type="match status" value="1"/>
</dbReference>
<evidence type="ECO:0000313" key="2">
    <source>
        <dbReference type="Proteomes" id="UP000515163"/>
    </source>
</evidence>
<feature type="domain" description="UspA" evidence="1">
    <location>
        <begin position="9"/>
        <end position="151"/>
    </location>
</feature>
<dbReference type="PANTHER" id="PTHR46989">
    <property type="entry name" value="USP DOMAIN-CONTAINING PROTEIN"/>
    <property type="match status" value="1"/>
</dbReference>
<dbReference type="Pfam" id="PF00582">
    <property type="entry name" value="Usp"/>
    <property type="match status" value="1"/>
</dbReference>
<gene>
    <name evidence="3" type="primary">LOC116298592</name>
</gene>
<dbReference type="InterPro" id="IPR006016">
    <property type="entry name" value="UspA"/>
</dbReference>
<dbReference type="PANTHER" id="PTHR46989:SF3">
    <property type="entry name" value="USPA DOMAIN-CONTAINING PROTEIN"/>
    <property type="match status" value="1"/>
</dbReference>
<protein>
    <submittedName>
        <fullName evidence="3">Uncharacterized protein LOC116298592</fullName>
    </submittedName>
</protein>
<accession>A0A6P8ICV0</accession>
<dbReference type="InParanoid" id="A0A6P8ICV0"/>
<dbReference type="InterPro" id="IPR014729">
    <property type="entry name" value="Rossmann-like_a/b/a_fold"/>
</dbReference>